<sequence>MRAVAYLPVLAGVAAACSVTSNVKTTFYGVPDNDPAGSDAIAFSCSSRGFHAGGTGTYSDPLTFASKQGSAYRQCEIVYFPYLKKYIRNEDICAACNTAEWVDVFTGNSQNGGNGQVNCENQLTPNGAQTVIRDPATNLEVDTTPLWKSGTCNTGHVYPNNNPANYCGGGGNPSPTCQTGCSWAGHCIGCPCTTFDDCSDDYICTNGACARS</sequence>
<feature type="signal peptide" evidence="1">
    <location>
        <begin position="1"/>
        <end position="16"/>
    </location>
</feature>
<dbReference type="Proteomes" id="UP000054516">
    <property type="component" value="Unassembled WGS sequence"/>
</dbReference>
<evidence type="ECO:0000256" key="1">
    <source>
        <dbReference type="SAM" id="SignalP"/>
    </source>
</evidence>
<dbReference type="EMBL" id="DF977534">
    <property type="protein sequence ID" value="GAP92709.1"/>
    <property type="molecule type" value="Genomic_DNA"/>
</dbReference>
<evidence type="ECO:0000313" key="3">
    <source>
        <dbReference type="Proteomes" id="UP000054516"/>
    </source>
</evidence>
<keyword evidence="3" id="KW-1185">Reference proteome</keyword>
<dbReference type="PROSITE" id="PS51257">
    <property type="entry name" value="PROKAR_LIPOPROTEIN"/>
    <property type="match status" value="1"/>
</dbReference>
<proteinExistence type="predicted"/>
<accession>A0A1W2TVN2</accession>
<dbReference type="OrthoDB" id="5332384at2759"/>
<dbReference type="AlphaFoldDB" id="A0A1W2TVN2"/>
<protein>
    <submittedName>
        <fullName evidence="2">Putative carbohydrate-binding protein</fullName>
    </submittedName>
</protein>
<organism evidence="2">
    <name type="scientific">Rosellinia necatrix</name>
    <name type="common">White root-rot fungus</name>
    <dbReference type="NCBI Taxonomy" id="77044"/>
    <lineage>
        <taxon>Eukaryota</taxon>
        <taxon>Fungi</taxon>
        <taxon>Dikarya</taxon>
        <taxon>Ascomycota</taxon>
        <taxon>Pezizomycotina</taxon>
        <taxon>Sordariomycetes</taxon>
        <taxon>Xylariomycetidae</taxon>
        <taxon>Xylariales</taxon>
        <taxon>Xylariaceae</taxon>
        <taxon>Rosellinia</taxon>
    </lineage>
</organism>
<evidence type="ECO:0000313" key="2">
    <source>
        <dbReference type="EMBL" id="GAP92709.1"/>
    </source>
</evidence>
<keyword evidence="1" id="KW-0732">Signal</keyword>
<dbReference type="OMA" id="GRYEDDC"/>
<reference evidence="2" key="1">
    <citation type="submission" date="2016-03" db="EMBL/GenBank/DDBJ databases">
        <title>Draft genome sequence of Rosellinia necatrix.</title>
        <authorList>
            <person name="Kanematsu S."/>
        </authorList>
    </citation>
    <scope>NUCLEOTIDE SEQUENCE [LARGE SCALE GENOMIC DNA]</scope>
    <source>
        <strain evidence="2">W97</strain>
    </source>
</reference>
<feature type="chain" id="PRO_5010708816" evidence="1">
    <location>
        <begin position="17"/>
        <end position="212"/>
    </location>
</feature>
<gene>
    <name evidence="2" type="ORF">SAMD00023353_8900010</name>
</gene>
<name>A0A1W2TVN2_ROSNE</name>